<comment type="similarity">
    <text evidence="1">Belongs to the methylthioribose kinase family.</text>
</comment>
<keyword evidence="4" id="KW-0418">Kinase</keyword>
<dbReference type="Gene3D" id="3.90.1200.10">
    <property type="match status" value="1"/>
</dbReference>
<dbReference type="InterPro" id="IPR002575">
    <property type="entry name" value="Aminoglycoside_PTrfase"/>
</dbReference>
<keyword evidence="2" id="KW-0808">Transferase</keyword>
<dbReference type="RefSeq" id="WP_054041533.1">
    <property type="nucleotide sequence ID" value="NZ_CAJNAW010000026.1"/>
</dbReference>
<reference evidence="7 8" key="1">
    <citation type="submission" date="2021-02" db="EMBL/GenBank/DDBJ databases">
        <authorList>
            <person name="Vanwijnsberghe S."/>
        </authorList>
    </citation>
    <scope>NUCLEOTIDE SEQUENCE [LARGE SCALE GENOMIC DNA]</scope>
    <source>
        <strain evidence="7 8">R-69776</strain>
    </source>
</reference>
<accession>A0ABM8T4X8</accession>
<dbReference type="Proteomes" id="UP000673821">
    <property type="component" value="Unassembled WGS sequence"/>
</dbReference>
<evidence type="ECO:0000313" key="7">
    <source>
        <dbReference type="EMBL" id="CAE6858679.1"/>
    </source>
</evidence>
<keyword evidence="3" id="KW-0547">Nucleotide-binding</keyword>
<dbReference type="SUPFAM" id="SSF56112">
    <property type="entry name" value="Protein kinase-like (PK-like)"/>
    <property type="match status" value="1"/>
</dbReference>
<evidence type="ECO:0000256" key="4">
    <source>
        <dbReference type="ARBA" id="ARBA00022777"/>
    </source>
</evidence>
<evidence type="ECO:0000256" key="5">
    <source>
        <dbReference type="ARBA" id="ARBA00022840"/>
    </source>
</evidence>
<dbReference type="EMBL" id="CAJNBH010000047">
    <property type="protein sequence ID" value="CAE6858679.1"/>
    <property type="molecule type" value="Genomic_DNA"/>
</dbReference>
<dbReference type="Gene3D" id="3.30.200.20">
    <property type="entry name" value="Phosphorylase Kinase, domain 1"/>
    <property type="match status" value="1"/>
</dbReference>
<protein>
    <recommendedName>
        <fullName evidence="6">Aminoglycoside phosphotransferase domain-containing protein</fullName>
    </recommendedName>
</protein>
<proteinExistence type="inferred from homology"/>
<keyword evidence="8" id="KW-1185">Reference proteome</keyword>
<keyword evidence="5" id="KW-0067">ATP-binding</keyword>
<dbReference type="PANTHER" id="PTHR34273:SF2">
    <property type="entry name" value="METHYLTHIORIBOSE KINASE"/>
    <property type="match status" value="1"/>
</dbReference>
<dbReference type="PANTHER" id="PTHR34273">
    <property type="entry name" value="METHYLTHIORIBOSE KINASE"/>
    <property type="match status" value="1"/>
</dbReference>
<gene>
    <name evidence="7" type="ORF">R69776_07886</name>
</gene>
<evidence type="ECO:0000259" key="6">
    <source>
        <dbReference type="Pfam" id="PF01636"/>
    </source>
</evidence>
<organism evidence="7 8">
    <name type="scientific">Paraburkholderia nemoris</name>
    <dbReference type="NCBI Taxonomy" id="2793076"/>
    <lineage>
        <taxon>Bacteria</taxon>
        <taxon>Pseudomonadati</taxon>
        <taxon>Pseudomonadota</taxon>
        <taxon>Betaproteobacteria</taxon>
        <taxon>Burkholderiales</taxon>
        <taxon>Burkholderiaceae</taxon>
        <taxon>Paraburkholderia</taxon>
    </lineage>
</organism>
<dbReference type="Pfam" id="PF01636">
    <property type="entry name" value="APH"/>
    <property type="match status" value="1"/>
</dbReference>
<comment type="caution">
    <text evidence="7">The sequence shown here is derived from an EMBL/GenBank/DDBJ whole genome shotgun (WGS) entry which is preliminary data.</text>
</comment>
<evidence type="ECO:0000313" key="8">
    <source>
        <dbReference type="Proteomes" id="UP000673821"/>
    </source>
</evidence>
<sequence length="345" mass="37596">MKSSATNALPDTEYSALVTFLVSHGQMEASEEPWCSRLTGGVSSDIWRVDLPGRTLCVKRALGKLKVAAEWEAPLTRNAYEWAWLQFAAEQAPDNVPHPIARDADAGLFAMSFLPPALYPVWKTQLMAGQVEASVAGEVGSLLARLHGASAACPELEARFDSVENFYALRLEPYLVATAAKNIDVADVLLAIAQRTRDTRLALVHGDVSPKNILIGPNGPVFLDAECAWYGDPAFDLAFCLNHLLLKCLALPHECDAFLSCFATLAEQYLQKVSWEPAVDLEARAASLLPALMLARVDGKSPVEYITLDEHKRLVRITACGFLHEPTARLMDIADAWRAALAPAS</sequence>
<name>A0ABM8T4X8_9BURK</name>
<dbReference type="InterPro" id="IPR011009">
    <property type="entry name" value="Kinase-like_dom_sf"/>
</dbReference>
<feature type="domain" description="Aminoglycoside phosphotransferase" evidence="6">
    <location>
        <begin position="35"/>
        <end position="243"/>
    </location>
</feature>
<evidence type="ECO:0000256" key="2">
    <source>
        <dbReference type="ARBA" id="ARBA00022679"/>
    </source>
</evidence>
<evidence type="ECO:0000256" key="3">
    <source>
        <dbReference type="ARBA" id="ARBA00022741"/>
    </source>
</evidence>
<evidence type="ECO:0000256" key="1">
    <source>
        <dbReference type="ARBA" id="ARBA00010165"/>
    </source>
</evidence>